<feature type="transmembrane region" description="Helical" evidence="5">
    <location>
        <begin position="70"/>
        <end position="90"/>
    </location>
</feature>
<sequence>MPGNATERPVRTVADRHDTGESRDANEHPAAGPCERHLNDAIAWCSPLLRAAVIGLCGVFGLIGHASSAAPVAVAILVLATVLPCLQSLWHAVAPVAFMVAGAALSVLVGLSQVVLGAQPVSGWLFATVSITAVTCYWDWPGRPMAGHVLAGVAIAAHGAGCLLADGTVSASGWTLLVQALLAWAGLLLVRHAARLCDQLVRRAERRRIAAAAVRARRTADRAYLAMLHDTASTTLLMVSTDTTGDLGWLPAAARRDLEVLTAYAPVTDDDVDLAGLLSSLATYPGLTVHTELHGPITVPAIPAYAIHHGVGEALSNVRRHAGDSAPELTAYDRDGRVVVRLSDRGAGFDPDAVPAHRRGLAESIHARMTAVGGTAEVRSAPGRGTTVEWTWSRG</sequence>
<keyword evidence="3" id="KW-0902">Two-component regulatory system</keyword>
<evidence type="ECO:0000313" key="7">
    <source>
        <dbReference type="EMBL" id="MFC4852072.1"/>
    </source>
</evidence>
<dbReference type="GO" id="GO:0016301">
    <property type="term" value="F:kinase activity"/>
    <property type="evidence" value="ECO:0007669"/>
    <property type="project" value="UniProtKB-KW"/>
</dbReference>
<evidence type="ECO:0000256" key="3">
    <source>
        <dbReference type="ARBA" id="ARBA00023012"/>
    </source>
</evidence>
<feature type="transmembrane region" description="Helical" evidence="5">
    <location>
        <begin position="96"/>
        <end position="116"/>
    </location>
</feature>
<comment type="caution">
    <text evidence="7">The sequence shown here is derived from an EMBL/GenBank/DDBJ whole genome shotgun (WGS) entry which is preliminary data.</text>
</comment>
<dbReference type="Proteomes" id="UP001595859">
    <property type="component" value="Unassembled WGS sequence"/>
</dbReference>
<accession>A0ABV9RSX0</accession>
<evidence type="ECO:0000259" key="6">
    <source>
        <dbReference type="Pfam" id="PF02518"/>
    </source>
</evidence>
<dbReference type="InterPro" id="IPR036890">
    <property type="entry name" value="HATPase_C_sf"/>
</dbReference>
<dbReference type="PANTHER" id="PTHR24421">
    <property type="entry name" value="NITRATE/NITRITE SENSOR PROTEIN NARX-RELATED"/>
    <property type="match status" value="1"/>
</dbReference>
<feature type="transmembrane region" description="Helical" evidence="5">
    <location>
        <begin position="146"/>
        <end position="164"/>
    </location>
</feature>
<dbReference type="InterPro" id="IPR050482">
    <property type="entry name" value="Sensor_HK_TwoCompSys"/>
</dbReference>
<dbReference type="EMBL" id="JBHSIS010000002">
    <property type="protein sequence ID" value="MFC4852072.1"/>
    <property type="molecule type" value="Genomic_DNA"/>
</dbReference>
<keyword evidence="5" id="KW-0472">Membrane</keyword>
<evidence type="ECO:0000256" key="2">
    <source>
        <dbReference type="ARBA" id="ARBA00022777"/>
    </source>
</evidence>
<dbReference type="SUPFAM" id="SSF55874">
    <property type="entry name" value="ATPase domain of HSP90 chaperone/DNA topoisomerase II/histidine kinase"/>
    <property type="match status" value="1"/>
</dbReference>
<dbReference type="RefSeq" id="WP_378053447.1">
    <property type="nucleotide sequence ID" value="NZ_JBHSIS010000002.1"/>
</dbReference>
<evidence type="ECO:0000256" key="1">
    <source>
        <dbReference type="ARBA" id="ARBA00022679"/>
    </source>
</evidence>
<keyword evidence="8" id="KW-1185">Reference proteome</keyword>
<evidence type="ECO:0000313" key="8">
    <source>
        <dbReference type="Proteomes" id="UP001595859"/>
    </source>
</evidence>
<feature type="compositionally biased region" description="Basic and acidic residues" evidence="4">
    <location>
        <begin position="8"/>
        <end position="27"/>
    </location>
</feature>
<dbReference type="InterPro" id="IPR003594">
    <property type="entry name" value="HATPase_dom"/>
</dbReference>
<gene>
    <name evidence="7" type="ORF">ACFPCV_01060</name>
</gene>
<keyword evidence="5" id="KW-1133">Transmembrane helix</keyword>
<keyword evidence="2 7" id="KW-0418">Kinase</keyword>
<reference evidence="8" key="1">
    <citation type="journal article" date="2019" name="Int. J. Syst. Evol. Microbiol.">
        <title>The Global Catalogue of Microorganisms (GCM) 10K type strain sequencing project: providing services to taxonomists for standard genome sequencing and annotation.</title>
        <authorList>
            <consortium name="The Broad Institute Genomics Platform"/>
            <consortium name="The Broad Institute Genome Sequencing Center for Infectious Disease"/>
            <person name="Wu L."/>
            <person name="Ma J."/>
        </authorList>
    </citation>
    <scope>NUCLEOTIDE SEQUENCE [LARGE SCALE GENOMIC DNA]</scope>
    <source>
        <strain evidence="8">ZS-22-S1</strain>
    </source>
</reference>
<dbReference type="Pfam" id="PF02518">
    <property type="entry name" value="HATPase_c"/>
    <property type="match status" value="1"/>
</dbReference>
<dbReference type="Gene3D" id="3.30.565.10">
    <property type="entry name" value="Histidine kinase-like ATPase, C-terminal domain"/>
    <property type="match status" value="1"/>
</dbReference>
<feature type="region of interest" description="Disordered" evidence="4">
    <location>
        <begin position="1"/>
        <end position="31"/>
    </location>
</feature>
<protein>
    <submittedName>
        <fullName evidence="7">Sensor histidine kinase</fullName>
    </submittedName>
</protein>
<keyword evidence="1" id="KW-0808">Transferase</keyword>
<dbReference type="PANTHER" id="PTHR24421:SF61">
    <property type="entry name" value="OXYGEN SENSOR HISTIDINE KINASE NREB"/>
    <property type="match status" value="1"/>
</dbReference>
<organism evidence="7 8">
    <name type="scientific">Actinophytocola glycyrrhizae</name>
    <dbReference type="NCBI Taxonomy" id="2044873"/>
    <lineage>
        <taxon>Bacteria</taxon>
        <taxon>Bacillati</taxon>
        <taxon>Actinomycetota</taxon>
        <taxon>Actinomycetes</taxon>
        <taxon>Pseudonocardiales</taxon>
        <taxon>Pseudonocardiaceae</taxon>
    </lineage>
</organism>
<proteinExistence type="predicted"/>
<keyword evidence="5" id="KW-0812">Transmembrane</keyword>
<feature type="transmembrane region" description="Helical" evidence="5">
    <location>
        <begin position="123"/>
        <end position="140"/>
    </location>
</feature>
<feature type="transmembrane region" description="Helical" evidence="5">
    <location>
        <begin position="176"/>
        <end position="194"/>
    </location>
</feature>
<evidence type="ECO:0000256" key="4">
    <source>
        <dbReference type="SAM" id="MobiDB-lite"/>
    </source>
</evidence>
<feature type="domain" description="Histidine kinase/HSP90-like ATPase" evidence="6">
    <location>
        <begin position="307"/>
        <end position="391"/>
    </location>
</feature>
<evidence type="ECO:0000256" key="5">
    <source>
        <dbReference type="SAM" id="Phobius"/>
    </source>
</evidence>
<name>A0ABV9RSX0_9PSEU</name>
<dbReference type="CDD" id="cd16917">
    <property type="entry name" value="HATPase_UhpB-NarQ-NarX-like"/>
    <property type="match status" value="1"/>
</dbReference>